<dbReference type="InterPro" id="IPR011989">
    <property type="entry name" value="ARM-like"/>
</dbReference>
<dbReference type="InterPro" id="IPR000225">
    <property type="entry name" value="Armadillo"/>
</dbReference>
<dbReference type="GO" id="GO:0015031">
    <property type="term" value="P:protein transport"/>
    <property type="evidence" value="ECO:0007669"/>
    <property type="project" value="UniProtKB-KW"/>
</dbReference>
<keyword evidence="3" id="KW-0653">Protein transport</keyword>
<dbReference type="SUPFAM" id="SSF48371">
    <property type="entry name" value="ARM repeat"/>
    <property type="match status" value="1"/>
</dbReference>
<protein>
    <submittedName>
        <fullName evidence="5">Uncharacterized protein</fullName>
    </submittedName>
</protein>
<evidence type="ECO:0000256" key="2">
    <source>
        <dbReference type="ARBA" id="ARBA00022448"/>
    </source>
</evidence>
<comment type="caution">
    <text evidence="5">The sequence shown here is derived from an EMBL/GenBank/DDBJ whole genome shotgun (WGS) entry which is preliminary data.</text>
</comment>
<dbReference type="InterPro" id="IPR016024">
    <property type="entry name" value="ARM-type_fold"/>
</dbReference>
<organism evidence="5 6">
    <name type="scientific">Halocaridina rubra</name>
    <name type="common">Hawaiian red shrimp</name>
    <dbReference type="NCBI Taxonomy" id="373956"/>
    <lineage>
        <taxon>Eukaryota</taxon>
        <taxon>Metazoa</taxon>
        <taxon>Ecdysozoa</taxon>
        <taxon>Arthropoda</taxon>
        <taxon>Crustacea</taxon>
        <taxon>Multicrustacea</taxon>
        <taxon>Malacostraca</taxon>
        <taxon>Eumalacostraca</taxon>
        <taxon>Eucarida</taxon>
        <taxon>Decapoda</taxon>
        <taxon>Pleocyemata</taxon>
        <taxon>Caridea</taxon>
        <taxon>Atyoidea</taxon>
        <taxon>Atyidae</taxon>
        <taxon>Halocaridina</taxon>
    </lineage>
</organism>
<dbReference type="Pfam" id="PF00514">
    <property type="entry name" value="Arm"/>
    <property type="match status" value="1"/>
</dbReference>
<keyword evidence="6" id="KW-1185">Reference proteome</keyword>
<dbReference type="EMBL" id="JAXCGZ010018883">
    <property type="protein sequence ID" value="KAK7067290.1"/>
    <property type="molecule type" value="Genomic_DNA"/>
</dbReference>
<evidence type="ECO:0000313" key="5">
    <source>
        <dbReference type="EMBL" id="KAK7067290.1"/>
    </source>
</evidence>
<evidence type="ECO:0000313" key="6">
    <source>
        <dbReference type="Proteomes" id="UP001381693"/>
    </source>
</evidence>
<dbReference type="PANTHER" id="PTHR23316">
    <property type="entry name" value="IMPORTIN ALPHA"/>
    <property type="match status" value="1"/>
</dbReference>
<dbReference type="AlphaFoldDB" id="A0AAN8WJF5"/>
<dbReference type="Proteomes" id="UP001381693">
    <property type="component" value="Unassembled WGS sequence"/>
</dbReference>
<name>A0AAN8WJF5_HALRR</name>
<evidence type="ECO:0000256" key="3">
    <source>
        <dbReference type="ARBA" id="ARBA00022927"/>
    </source>
</evidence>
<dbReference type="PROSITE" id="PS50176">
    <property type="entry name" value="ARM_REPEAT"/>
    <property type="match status" value="1"/>
</dbReference>
<comment type="similarity">
    <text evidence="1">Belongs to the importin alpha family.</text>
</comment>
<accession>A0AAN8WJF5</accession>
<dbReference type="Gene3D" id="1.25.10.10">
    <property type="entry name" value="Leucine-rich Repeat Variant"/>
    <property type="match status" value="1"/>
</dbReference>
<evidence type="ECO:0000256" key="4">
    <source>
        <dbReference type="PROSITE-ProRule" id="PRU00259"/>
    </source>
</evidence>
<sequence length="80" mass="8731">MDLVYLSGKLHRYDAGAIPILIQLLKNKDVALQEQASWALGNIAGDGDYYRNMVIHAGVLKPLLNTLLINSEGVTAKVKP</sequence>
<gene>
    <name evidence="5" type="ORF">SK128_001774</name>
</gene>
<keyword evidence="2" id="KW-0813">Transport</keyword>
<evidence type="ECO:0000256" key="1">
    <source>
        <dbReference type="ARBA" id="ARBA00010394"/>
    </source>
</evidence>
<reference evidence="5 6" key="1">
    <citation type="submission" date="2023-11" db="EMBL/GenBank/DDBJ databases">
        <title>Halocaridina rubra genome assembly.</title>
        <authorList>
            <person name="Smith C."/>
        </authorList>
    </citation>
    <scope>NUCLEOTIDE SEQUENCE [LARGE SCALE GENOMIC DNA]</scope>
    <source>
        <strain evidence="5">EP-1</strain>
        <tissue evidence="5">Whole</tissue>
    </source>
</reference>
<feature type="repeat" description="ARM" evidence="4">
    <location>
        <begin position="16"/>
        <end position="58"/>
    </location>
</feature>
<proteinExistence type="inferred from homology"/>
<dbReference type="SMART" id="SM00185">
    <property type="entry name" value="ARM"/>
    <property type="match status" value="1"/>
</dbReference>